<evidence type="ECO:0008006" key="3">
    <source>
        <dbReference type="Google" id="ProtNLM"/>
    </source>
</evidence>
<sequence>MKSTIASVGIAISLLMAGCSSPEDKLRGEFVSGCMQGGADRRICSCAFERLNERYGTEALERMSRRSMPTQEFMEAAMMAGLQCSEM</sequence>
<dbReference type="EMBL" id="RKKU01000029">
    <property type="protein sequence ID" value="ROZ81549.1"/>
    <property type="molecule type" value="Genomic_DNA"/>
</dbReference>
<comment type="caution">
    <text evidence="1">The sequence shown here is derived from an EMBL/GenBank/DDBJ whole genome shotgun (WGS) entry which is preliminary data.</text>
</comment>
<name>A0ABX9XFW9_9PSED</name>
<evidence type="ECO:0000313" key="2">
    <source>
        <dbReference type="Proteomes" id="UP000275199"/>
    </source>
</evidence>
<accession>A0ABX9XFW9</accession>
<reference evidence="1 2" key="1">
    <citation type="submission" date="2018-11" db="EMBL/GenBank/DDBJ databases">
        <authorList>
            <person name="Jang G.I."/>
            <person name="Hwang C.Y."/>
        </authorList>
    </citation>
    <scope>NUCLEOTIDE SEQUENCE [LARGE SCALE GENOMIC DNA]</scope>
    <source>
        <strain evidence="1 2">SSM26</strain>
    </source>
</reference>
<keyword evidence="2" id="KW-1185">Reference proteome</keyword>
<dbReference type="PROSITE" id="PS51257">
    <property type="entry name" value="PROKAR_LIPOPROTEIN"/>
    <property type="match status" value="1"/>
</dbReference>
<proteinExistence type="predicted"/>
<evidence type="ECO:0000313" key="1">
    <source>
        <dbReference type="EMBL" id="ROZ81549.1"/>
    </source>
</evidence>
<protein>
    <recommendedName>
        <fullName evidence="3">Lipoprotein</fullName>
    </recommendedName>
</protein>
<gene>
    <name evidence="1" type="ORF">EF096_17275</name>
</gene>
<dbReference type="Proteomes" id="UP000275199">
    <property type="component" value="Unassembled WGS sequence"/>
</dbReference>
<organism evidence="1 2">
    <name type="scientific">Pseudomonas neustonica</name>
    <dbReference type="NCBI Taxonomy" id="2487346"/>
    <lineage>
        <taxon>Bacteria</taxon>
        <taxon>Pseudomonadati</taxon>
        <taxon>Pseudomonadota</taxon>
        <taxon>Gammaproteobacteria</taxon>
        <taxon>Pseudomonadales</taxon>
        <taxon>Pseudomonadaceae</taxon>
        <taxon>Pseudomonas</taxon>
    </lineage>
</organism>